<dbReference type="AlphaFoldDB" id="E8V1S1"/>
<reference evidence="1 2" key="1">
    <citation type="journal article" date="2012" name="Stand. Genomic Sci.">
        <title>Complete genome sequence of Terriglobus saanensis type strain SP1PR4(T), an Acidobacteria from tundra soil.</title>
        <authorList>
            <person name="Rawat S.R."/>
            <person name="Mannisto M.K."/>
            <person name="Starovoytov V."/>
            <person name="Goodwin L."/>
            <person name="Nolan M."/>
            <person name="Hauser L."/>
            <person name="Land M."/>
            <person name="Davenport K.W."/>
            <person name="Woyke T."/>
            <person name="Haggblom M.M."/>
        </authorList>
    </citation>
    <scope>NUCLEOTIDE SEQUENCE</scope>
    <source>
        <strain evidence="2">ATCC BAA-1853 / DSM 23119 / SP1PR4</strain>
    </source>
</reference>
<dbReference type="eggNOG" id="COG1649">
    <property type="taxonomic scope" value="Bacteria"/>
</dbReference>
<evidence type="ECO:0000313" key="1">
    <source>
        <dbReference type="EMBL" id="ADV82352.1"/>
    </source>
</evidence>
<gene>
    <name evidence="1" type="ordered locus">AciPR4_1530</name>
</gene>
<dbReference type="KEGG" id="tsa:AciPR4_1530"/>
<keyword evidence="2" id="KW-1185">Reference proteome</keyword>
<name>E8V1S1_TERSS</name>
<organism evidence="1 2">
    <name type="scientific">Terriglobus saanensis (strain ATCC BAA-1853 / DSM 23119 / SP1PR4)</name>
    <dbReference type="NCBI Taxonomy" id="401053"/>
    <lineage>
        <taxon>Bacteria</taxon>
        <taxon>Pseudomonadati</taxon>
        <taxon>Acidobacteriota</taxon>
        <taxon>Terriglobia</taxon>
        <taxon>Terriglobales</taxon>
        <taxon>Acidobacteriaceae</taxon>
        <taxon>Terriglobus</taxon>
    </lineage>
</organism>
<dbReference type="Proteomes" id="UP000006844">
    <property type="component" value="Chromosome"/>
</dbReference>
<protein>
    <submittedName>
        <fullName evidence="1">Uncharacterized protein</fullName>
    </submittedName>
</protein>
<dbReference type="PROSITE" id="PS51318">
    <property type="entry name" value="TAT"/>
    <property type="match status" value="1"/>
</dbReference>
<sequence>MANMDRRTFVAGAGAALAAANSGVSNKLLAEALPAQQSEKKVPTIGIQIGGISFQDEGTDKVLDILQEKGACNALFIACFTYGNGIAGRQLPGHPFPDHGVQKEDNFFGGFYTTPHAEYFKNTKMVPHRAPDAGSYDVLADAIPKAKKRGMKTYTWSEDVWNTKVPNFELIAERDLYGRPAKTACFRNPDHHAFLMATFQDWTHSYEIDGVMWGSERYGPFGNMIESVHQRDGNDPSRVTCFCQFCQKAAAGRGINVQRAMQGYKELEKWVRFCRGGGNPPDGHYVTFWRVLFEYPEILAWETMWNDGVHETYKAIYDVVKSVNPKMEVGWHVWHAHSFSPFFRAQTDLKKISPYTDFLKMTVYDNLGGTRMETYITSASKTIYGDMSIENALEFEYNIMGYRGRSYTELPFVGLDSSYVYHETKRSVEDVAGTQTEIWPGLDVDISNMNVEYSHTAPPEIKACTKACFDAGGKGLVISRKYSEMKLANLAAVGDALREMKVVS</sequence>
<dbReference type="HOGENOM" id="CLU_551843_0_0_0"/>
<accession>E8V1S1</accession>
<dbReference type="EMBL" id="CP002467">
    <property type="protein sequence ID" value="ADV82352.1"/>
    <property type="molecule type" value="Genomic_DNA"/>
</dbReference>
<dbReference type="OrthoDB" id="144574at2"/>
<evidence type="ECO:0000313" key="2">
    <source>
        <dbReference type="Proteomes" id="UP000006844"/>
    </source>
</evidence>
<proteinExistence type="predicted"/>
<dbReference type="STRING" id="401053.AciPR4_1530"/>
<dbReference type="Gene3D" id="3.20.20.80">
    <property type="entry name" value="Glycosidases"/>
    <property type="match status" value="1"/>
</dbReference>
<dbReference type="InterPro" id="IPR006311">
    <property type="entry name" value="TAT_signal"/>
</dbReference>